<evidence type="ECO:0000256" key="2">
    <source>
        <dbReference type="SAM" id="MobiDB-lite"/>
    </source>
</evidence>
<evidence type="ECO:0000313" key="5">
    <source>
        <dbReference type="Proteomes" id="UP000652761"/>
    </source>
</evidence>
<comment type="caution">
    <text evidence="4">The sequence shown here is derived from an EMBL/GenBank/DDBJ whole genome shotgun (WGS) entry which is preliminary data.</text>
</comment>
<dbReference type="PROSITE" id="PS50158">
    <property type="entry name" value="ZF_CCHC"/>
    <property type="match status" value="1"/>
</dbReference>
<dbReference type="GO" id="GO:0003676">
    <property type="term" value="F:nucleic acid binding"/>
    <property type="evidence" value="ECO:0007669"/>
    <property type="project" value="InterPro"/>
</dbReference>
<keyword evidence="1" id="KW-0863">Zinc-finger</keyword>
<keyword evidence="5" id="KW-1185">Reference proteome</keyword>
<sequence length="308" mass="34358">LEATRANGQFTLAEFKEAFNSKYFSERVQEKRVAEFAALKQRSLSVADYEAQFSRLARYVEHLVNTERMKAKRFLNGLRPQYITQLAPLDIQTYVEMVKKAQLLEDATDFTDCIKGKFVKKELTPGLTSAKPTNGKKHPFSITEGPSQERKLKVFVPNTPAKSNCKHCDKPGHTADECWRKVGVCVRCGSCEHRRDTNNALILGKPKDPRFHLISIKLSSFHLHLPLFNVKLILIVHITTPNIVPIHYVPPPCPSSTRAPSSTLRTSKRAPKNPCPSRSSSLLSASTALSSLTMPPPCSPTLVPKNGP</sequence>
<feature type="non-terminal residue" evidence="4">
    <location>
        <position position="308"/>
    </location>
</feature>
<evidence type="ECO:0000259" key="3">
    <source>
        <dbReference type="PROSITE" id="PS50158"/>
    </source>
</evidence>
<keyword evidence="1" id="KW-0862">Zinc</keyword>
<feature type="domain" description="CCHC-type" evidence="3">
    <location>
        <begin position="165"/>
        <end position="178"/>
    </location>
</feature>
<dbReference type="Pfam" id="PF03732">
    <property type="entry name" value="Retrotrans_gag"/>
    <property type="match status" value="1"/>
</dbReference>
<dbReference type="InterPro" id="IPR005162">
    <property type="entry name" value="Retrotrans_gag_dom"/>
</dbReference>
<dbReference type="EMBL" id="NMUH01001173">
    <property type="protein sequence ID" value="MQL89729.1"/>
    <property type="molecule type" value="Genomic_DNA"/>
</dbReference>
<accession>A0A843VE42</accession>
<evidence type="ECO:0000256" key="1">
    <source>
        <dbReference type="PROSITE-ProRule" id="PRU00047"/>
    </source>
</evidence>
<dbReference type="AlphaFoldDB" id="A0A843VE42"/>
<dbReference type="PANTHER" id="PTHR34482">
    <property type="entry name" value="DNA DAMAGE-INDUCIBLE PROTEIN 1-LIKE"/>
    <property type="match status" value="1"/>
</dbReference>
<evidence type="ECO:0000313" key="4">
    <source>
        <dbReference type="EMBL" id="MQL89729.1"/>
    </source>
</evidence>
<dbReference type="GO" id="GO:0008270">
    <property type="term" value="F:zinc ion binding"/>
    <property type="evidence" value="ECO:0007669"/>
    <property type="project" value="UniProtKB-KW"/>
</dbReference>
<keyword evidence="1" id="KW-0479">Metal-binding</keyword>
<dbReference type="PANTHER" id="PTHR34482:SF49">
    <property type="entry name" value="RETROTRANSPOSON GAG DOMAIN-CONTAINING PROTEIN"/>
    <property type="match status" value="1"/>
</dbReference>
<reference evidence="4" key="1">
    <citation type="submission" date="2017-07" db="EMBL/GenBank/DDBJ databases">
        <title>Taro Niue Genome Assembly and Annotation.</title>
        <authorList>
            <person name="Atibalentja N."/>
            <person name="Keating K."/>
            <person name="Fields C.J."/>
        </authorList>
    </citation>
    <scope>NUCLEOTIDE SEQUENCE</scope>
    <source>
        <strain evidence="4">Niue_2</strain>
        <tissue evidence="4">Leaf</tissue>
    </source>
</reference>
<dbReference type="Proteomes" id="UP000652761">
    <property type="component" value="Unassembled WGS sequence"/>
</dbReference>
<name>A0A843VE42_COLES</name>
<organism evidence="4 5">
    <name type="scientific">Colocasia esculenta</name>
    <name type="common">Wild taro</name>
    <name type="synonym">Arum esculentum</name>
    <dbReference type="NCBI Taxonomy" id="4460"/>
    <lineage>
        <taxon>Eukaryota</taxon>
        <taxon>Viridiplantae</taxon>
        <taxon>Streptophyta</taxon>
        <taxon>Embryophyta</taxon>
        <taxon>Tracheophyta</taxon>
        <taxon>Spermatophyta</taxon>
        <taxon>Magnoliopsida</taxon>
        <taxon>Liliopsida</taxon>
        <taxon>Araceae</taxon>
        <taxon>Aroideae</taxon>
        <taxon>Colocasieae</taxon>
        <taxon>Colocasia</taxon>
    </lineage>
</organism>
<dbReference type="OrthoDB" id="6494762at2759"/>
<feature type="region of interest" description="Disordered" evidence="2">
    <location>
        <begin position="257"/>
        <end position="282"/>
    </location>
</feature>
<gene>
    <name evidence="4" type="ORF">Taro_022307</name>
</gene>
<protein>
    <recommendedName>
        <fullName evidence="3">CCHC-type domain-containing protein</fullName>
    </recommendedName>
</protein>
<dbReference type="InterPro" id="IPR001878">
    <property type="entry name" value="Znf_CCHC"/>
</dbReference>
<proteinExistence type="predicted"/>